<keyword evidence="3" id="KW-1185">Reference proteome</keyword>
<proteinExistence type="predicted"/>
<accession>A0A7I8DGL8</accession>
<reference evidence="2 3" key="1">
    <citation type="submission" date="2020-08" db="EMBL/GenBank/DDBJ databases">
        <title>Complete Genome Sequence of Effusibacillus dendaii Strain skT53, Isolated from Farmland soil.</title>
        <authorList>
            <person name="Konishi T."/>
            <person name="Kawasaki H."/>
        </authorList>
    </citation>
    <scope>NUCLEOTIDE SEQUENCE [LARGE SCALE GENOMIC DNA]</scope>
    <source>
        <strain evidence="3">skT53</strain>
    </source>
</reference>
<gene>
    <name evidence="2" type="ORF">skT53_34770</name>
</gene>
<sequence>MGYYKLSENPADRSRRMQGNQELEIVQAWQKDILPEEFPEGAYGSTMYVDQPIGKATDWKAGQHVVSRFQDENPTTSDFKVPDSNELPGL</sequence>
<dbReference type="KEGG" id="eff:skT53_34770"/>
<evidence type="ECO:0000313" key="3">
    <source>
        <dbReference type="Proteomes" id="UP000593802"/>
    </source>
</evidence>
<dbReference type="RefSeq" id="WP_200759089.1">
    <property type="nucleotide sequence ID" value="NZ_AP023366.1"/>
</dbReference>
<evidence type="ECO:0000313" key="2">
    <source>
        <dbReference type="EMBL" id="BCJ88492.1"/>
    </source>
</evidence>
<dbReference type="EMBL" id="AP023366">
    <property type="protein sequence ID" value="BCJ88492.1"/>
    <property type="molecule type" value="Genomic_DNA"/>
</dbReference>
<protein>
    <submittedName>
        <fullName evidence="2">Uncharacterized protein</fullName>
    </submittedName>
</protein>
<organism evidence="2 3">
    <name type="scientific">Effusibacillus dendaii</name>
    <dbReference type="NCBI Taxonomy" id="2743772"/>
    <lineage>
        <taxon>Bacteria</taxon>
        <taxon>Bacillati</taxon>
        <taxon>Bacillota</taxon>
        <taxon>Bacilli</taxon>
        <taxon>Bacillales</taxon>
        <taxon>Alicyclobacillaceae</taxon>
        <taxon>Effusibacillus</taxon>
    </lineage>
</organism>
<feature type="region of interest" description="Disordered" evidence="1">
    <location>
        <begin position="68"/>
        <end position="90"/>
    </location>
</feature>
<dbReference type="AlphaFoldDB" id="A0A7I8DGL8"/>
<name>A0A7I8DGL8_9BACL</name>
<dbReference type="Proteomes" id="UP000593802">
    <property type="component" value="Chromosome"/>
</dbReference>
<evidence type="ECO:0000256" key="1">
    <source>
        <dbReference type="SAM" id="MobiDB-lite"/>
    </source>
</evidence>